<dbReference type="InterPro" id="IPR051430">
    <property type="entry name" value="Fungal_TF_Env_Response"/>
</dbReference>
<dbReference type="PhylomeDB" id="B8MP64"/>
<dbReference type="GO" id="GO:0001228">
    <property type="term" value="F:DNA-binding transcription activator activity, RNA polymerase II-specific"/>
    <property type="evidence" value="ECO:0007669"/>
    <property type="project" value="TreeGrafter"/>
</dbReference>
<reference evidence="10" key="1">
    <citation type="journal article" date="2015" name="Genome Announc.">
        <title>Genome sequence of the AIDS-associated pathogen Penicillium marneffei (ATCC18224) and its near taxonomic relative Talaromyces stipitatus (ATCC10500).</title>
        <authorList>
            <person name="Nierman W.C."/>
            <person name="Fedorova-Abrams N.D."/>
            <person name="Andrianopoulos A."/>
        </authorList>
    </citation>
    <scope>NUCLEOTIDE SEQUENCE [LARGE SCALE GENOMIC DNA]</scope>
    <source>
        <strain evidence="10">ATCC 10500 / CBS 375.48 / QM 6759 / NRRL 1006</strain>
    </source>
</reference>
<feature type="domain" description="Xylanolytic transcriptional activator regulatory" evidence="8">
    <location>
        <begin position="247"/>
        <end position="321"/>
    </location>
</feature>
<dbReference type="GeneID" id="8098736"/>
<evidence type="ECO:0000256" key="7">
    <source>
        <dbReference type="SAM" id="MobiDB-lite"/>
    </source>
</evidence>
<dbReference type="HOGENOM" id="CLU_007426_4_0_1"/>
<evidence type="ECO:0000313" key="10">
    <source>
        <dbReference type="Proteomes" id="UP000001745"/>
    </source>
</evidence>
<protein>
    <recommendedName>
        <fullName evidence="8">Xylanolytic transcriptional activator regulatory domain-containing protein</fullName>
    </recommendedName>
</protein>
<dbReference type="AlphaFoldDB" id="B8MP64"/>
<dbReference type="GO" id="GO:0005634">
    <property type="term" value="C:nucleus"/>
    <property type="evidence" value="ECO:0007669"/>
    <property type="project" value="TreeGrafter"/>
</dbReference>
<dbReference type="Proteomes" id="UP000001745">
    <property type="component" value="Unassembled WGS sequence"/>
</dbReference>
<name>B8MP64_TALSN</name>
<keyword evidence="6" id="KW-0539">Nucleus</keyword>
<gene>
    <name evidence="9" type="ORF">TSTA_105150</name>
</gene>
<keyword evidence="3" id="KW-0805">Transcription regulation</keyword>
<dbReference type="GO" id="GO:0006351">
    <property type="term" value="P:DNA-templated transcription"/>
    <property type="evidence" value="ECO:0007669"/>
    <property type="project" value="InterPro"/>
</dbReference>
<dbReference type="EMBL" id="EQ962658">
    <property type="protein sequence ID" value="EED14303.1"/>
    <property type="molecule type" value="Genomic_DNA"/>
</dbReference>
<dbReference type="STRING" id="441959.B8MP64"/>
<keyword evidence="4" id="KW-0238">DNA-binding</keyword>
<keyword evidence="1" id="KW-0479">Metal-binding</keyword>
<dbReference type="PANTHER" id="PTHR31944">
    <property type="entry name" value="HEME-RESPONSIVE ZINC FINGER TRANSCRIPTION FACTOR HAP1"/>
    <property type="match status" value="1"/>
</dbReference>
<keyword evidence="10" id="KW-1185">Reference proteome</keyword>
<accession>B8MP64</accession>
<evidence type="ECO:0000256" key="3">
    <source>
        <dbReference type="ARBA" id="ARBA00023015"/>
    </source>
</evidence>
<evidence type="ECO:0000256" key="2">
    <source>
        <dbReference type="ARBA" id="ARBA00022833"/>
    </source>
</evidence>
<dbReference type="GO" id="GO:0008270">
    <property type="term" value="F:zinc ion binding"/>
    <property type="evidence" value="ECO:0007669"/>
    <property type="project" value="InterPro"/>
</dbReference>
<sequence>MQHERQTIPDPVPVHLYKAGRKARIPLSCDPCRSRKCVAQRPRLAMNGRAASIEALETHTAPIAHDQNNHEDLMQHRIEHLEDLVKRIIAQGQIGLPTNINKLKQTWSQSQDDQTNHGPLSYTEADGSSLLFGQVKQIERAEVLATLPSKLEVDELIRQFFDYTTFPLSVPRLLFSILGIVMLSYHQWEEPPEYEGVSESLFQLYRLRTVQCLLIGDIAKCLPYTIETLRFNATAELNRQDDNSRNLWIVAGVIVRAAINMGYHRDPSQLTSLSVLQAEYRRRVWNAVMQMDDLASFLAGFPCMMGNIYSDTREPRNIHDWELSEETTVLPPSRPLSECTPVTYIIVKGCIAHAVGRITDFNNLPGEGSYDTVLNIDKSLCEAYQNMPSHMKVFQGKRDLSSLNRQSGISGVQLESLYHKGICTLQKFIAKARLDPQYKLSRERCLSSALAILDYQHLLDSSWYKFSGVRQMLAFAAMILFLELEHGRKGPDLKPPYDCAVLLHALETSCALWSNAKGSCEQAHAVYQILSGILSSFQTSTGSSYSQKTNGSPDSTFEMSGQSSHFQPLDRGMSMEKDMFRMLNGEMDIDWVGVSRLYVRKYLYTNPGTGYMGCVHRKSKF</sequence>
<dbReference type="Pfam" id="PF04082">
    <property type="entry name" value="Fungal_trans"/>
    <property type="match status" value="1"/>
</dbReference>
<evidence type="ECO:0000313" key="9">
    <source>
        <dbReference type="EMBL" id="EED14303.1"/>
    </source>
</evidence>
<dbReference type="OrthoDB" id="762982at2759"/>
<feature type="compositionally biased region" description="Polar residues" evidence="7">
    <location>
        <begin position="548"/>
        <end position="566"/>
    </location>
</feature>
<dbReference type="OMA" id="MCTLHRK"/>
<organism evidence="9 10">
    <name type="scientific">Talaromyces stipitatus (strain ATCC 10500 / CBS 375.48 / QM 6759 / NRRL 1006)</name>
    <name type="common">Penicillium stipitatum</name>
    <dbReference type="NCBI Taxonomy" id="441959"/>
    <lineage>
        <taxon>Eukaryota</taxon>
        <taxon>Fungi</taxon>
        <taxon>Dikarya</taxon>
        <taxon>Ascomycota</taxon>
        <taxon>Pezizomycotina</taxon>
        <taxon>Eurotiomycetes</taxon>
        <taxon>Eurotiomycetidae</taxon>
        <taxon>Eurotiales</taxon>
        <taxon>Trichocomaceae</taxon>
        <taxon>Talaromyces</taxon>
        <taxon>Talaromyces sect. Talaromyces</taxon>
    </lineage>
</organism>
<proteinExistence type="predicted"/>
<dbReference type="GO" id="GO:0000978">
    <property type="term" value="F:RNA polymerase II cis-regulatory region sequence-specific DNA binding"/>
    <property type="evidence" value="ECO:0007669"/>
    <property type="project" value="TreeGrafter"/>
</dbReference>
<dbReference type="RefSeq" id="XP_002486541.1">
    <property type="nucleotide sequence ID" value="XM_002486496.1"/>
</dbReference>
<dbReference type="InParanoid" id="B8MP64"/>
<evidence type="ECO:0000259" key="8">
    <source>
        <dbReference type="SMART" id="SM00906"/>
    </source>
</evidence>
<dbReference type="CDD" id="cd12148">
    <property type="entry name" value="fungal_TF_MHR"/>
    <property type="match status" value="1"/>
</dbReference>
<evidence type="ECO:0000256" key="4">
    <source>
        <dbReference type="ARBA" id="ARBA00023125"/>
    </source>
</evidence>
<dbReference type="SMART" id="SM00906">
    <property type="entry name" value="Fungal_trans"/>
    <property type="match status" value="1"/>
</dbReference>
<evidence type="ECO:0000256" key="5">
    <source>
        <dbReference type="ARBA" id="ARBA00023163"/>
    </source>
</evidence>
<evidence type="ECO:0000256" key="1">
    <source>
        <dbReference type="ARBA" id="ARBA00022723"/>
    </source>
</evidence>
<feature type="region of interest" description="Disordered" evidence="7">
    <location>
        <begin position="544"/>
        <end position="567"/>
    </location>
</feature>
<keyword evidence="5" id="KW-0804">Transcription</keyword>
<dbReference type="PANTHER" id="PTHR31944:SF131">
    <property type="entry name" value="HEME-RESPONSIVE ZINC FINGER TRANSCRIPTION FACTOR HAP1"/>
    <property type="match status" value="1"/>
</dbReference>
<evidence type="ECO:0000256" key="6">
    <source>
        <dbReference type="ARBA" id="ARBA00023242"/>
    </source>
</evidence>
<dbReference type="FunCoup" id="B8MP64">
    <property type="interactions" value="1332"/>
</dbReference>
<keyword evidence="2" id="KW-0862">Zinc</keyword>
<dbReference type="VEuPathDB" id="FungiDB:TSTA_105150"/>
<dbReference type="eggNOG" id="ENOG502SJG4">
    <property type="taxonomic scope" value="Eukaryota"/>
</dbReference>
<dbReference type="InterPro" id="IPR007219">
    <property type="entry name" value="XnlR_reg_dom"/>
</dbReference>